<feature type="transmembrane region" description="Helical" evidence="8">
    <location>
        <begin position="198"/>
        <end position="216"/>
    </location>
</feature>
<evidence type="ECO:0000313" key="9">
    <source>
        <dbReference type="EMBL" id="EFH83486.1"/>
    </source>
</evidence>
<reference evidence="9 10" key="1">
    <citation type="journal article" date="2011" name="Stand. Genomic Sci.">
        <title>Non-contiguous finished genome sequence and contextual data of the filamentous soil bacterium Ktedonobacter racemifer type strain (SOSP1-21).</title>
        <authorList>
            <person name="Chang Y.J."/>
            <person name="Land M."/>
            <person name="Hauser L."/>
            <person name="Chertkov O."/>
            <person name="Del Rio T.G."/>
            <person name="Nolan M."/>
            <person name="Copeland A."/>
            <person name="Tice H."/>
            <person name="Cheng J.F."/>
            <person name="Lucas S."/>
            <person name="Han C."/>
            <person name="Goodwin L."/>
            <person name="Pitluck S."/>
            <person name="Ivanova N."/>
            <person name="Ovchinikova G."/>
            <person name="Pati A."/>
            <person name="Chen A."/>
            <person name="Palaniappan K."/>
            <person name="Mavromatis K."/>
            <person name="Liolios K."/>
            <person name="Brettin T."/>
            <person name="Fiebig A."/>
            <person name="Rohde M."/>
            <person name="Abt B."/>
            <person name="Goker M."/>
            <person name="Detter J.C."/>
            <person name="Woyke T."/>
            <person name="Bristow J."/>
            <person name="Eisen J.A."/>
            <person name="Markowitz V."/>
            <person name="Hugenholtz P."/>
            <person name="Kyrpides N.C."/>
            <person name="Klenk H.P."/>
            <person name="Lapidus A."/>
        </authorList>
    </citation>
    <scope>NUCLEOTIDE SEQUENCE [LARGE SCALE GENOMIC DNA]</scope>
    <source>
        <strain evidence="10">DSM 44963</strain>
    </source>
</reference>
<gene>
    <name evidence="9" type="ORF">Krac_4453</name>
</gene>
<evidence type="ECO:0000256" key="4">
    <source>
        <dbReference type="ARBA" id="ARBA00022692"/>
    </source>
</evidence>
<dbReference type="GO" id="GO:0005886">
    <property type="term" value="C:plasma membrane"/>
    <property type="evidence" value="ECO:0007669"/>
    <property type="project" value="UniProtKB-SubCell"/>
</dbReference>
<feature type="transmembrane region" description="Helical" evidence="8">
    <location>
        <begin position="93"/>
        <end position="115"/>
    </location>
</feature>
<feature type="transmembrane region" description="Helical" evidence="8">
    <location>
        <begin position="237"/>
        <end position="263"/>
    </location>
</feature>
<accession>D6TST5</accession>
<feature type="transmembrane region" description="Helical" evidence="8">
    <location>
        <begin position="346"/>
        <end position="363"/>
    </location>
</feature>
<protein>
    <submittedName>
        <fullName evidence="9">Permease</fullName>
    </submittedName>
</protein>
<dbReference type="RefSeq" id="WP_007914226.1">
    <property type="nucleotide sequence ID" value="NZ_ADVG01000003.1"/>
</dbReference>
<comment type="similarity">
    <text evidence="2">Belongs to the UPF0718 family.</text>
</comment>
<keyword evidence="3" id="KW-1003">Cell membrane</keyword>
<dbReference type="AlphaFoldDB" id="D6TST5"/>
<evidence type="ECO:0000256" key="3">
    <source>
        <dbReference type="ARBA" id="ARBA00022475"/>
    </source>
</evidence>
<comment type="subcellular location">
    <subcellularLocation>
        <location evidence="1">Cell membrane</location>
        <topology evidence="1">Multi-pass membrane protein</topology>
    </subcellularLocation>
</comment>
<name>D6TST5_KTERA</name>
<dbReference type="FunCoup" id="D6TST5">
    <property type="interactions" value="275"/>
</dbReference>
<feature type="region of interest" description="Disordered" evidence="7">
    <location>
        <begin position="378"/>
        <end position="400"/>
    </location>
</feature>
<keyword evidence="4 8" id="KW-0812">Transmembrane</keyword>
<evidence type="ECO:0000256" key="2">
    <source>
        <dbReference type="ARBA" id="ARBA00006386"/>
    </source>
</evidence>
<dbReference type="eggNOG" id="COG0701">
    <property type="taxonomic scope" value="Bacteria"/>
</dbReference>
<proteinExistence type="inferred from homology"/>
<feature type="compositionally biased region" description="Basic and acidic residues" evidence="7">
    <location>
        <begin position="381"/>
        <end position="400"/>
    </location>
</feature>
<feature type="transmembrane region" description="Helical" evidence="8">
    <location>
        <begin position="269"/>
        <end position="289"/>
    </location>
</feature>
<dbReference type="InParanoid" id="D6TST5"/>
<feature type="transmembrane region" description="Helical" evidence="8">
    <location>
        <begin position="59"/>
        <end position="81"/>
    </location>
</feature>
<feature type="transmembrane region" description="Helical" evidence="8">
    <location>
        <begin position="301"/>
        <end position="326"/>
    </location>
</feature>
<feature type="transmembrane region" description="Helical" evidence="8">
    <location>
        <begin position="21"/>
        <end position="39"/>
    </location>
</feature>
<evidence type="ECO:0000256" key="6">
    <source>
        <dbReference type="ARBA" id="ARBA00023136"/>
    </source>
</evidence>
<feature type="transmembrane region" description="Helical" evidence="8">
    <location>
        <begin position="121"/>
        <end position="139"/>
    </location>
</feature>
<dbReference type="PANTHER" id="PTHR42775:SF1">
    <property type="entry name" value="PERMEASE RV2963-RELATED"/>
    <property type="match status" value="1"/>
</dbReference>
<keyword evidence="6 8" id="KW-0472">Membrane</keyword>
<sequence>MFIVTAVIQALAMALSMFWEILWPLVLGFALSGIVQAVVSHKTMARALGGDSPKNLSLATLFGIASSSCSYAAVALARSIFQKGASFTSAMVFQLASTNLVIELGIILIVLMGWQFAAAEYLGGLLMVILLAVIFRLTLTPRLVQRAKEQAAKGMEGRMEGHAAMDMSVEGGSFWQKLFSGKGFTAVSHYFVMDWASVWIDIALGLLIAGALAAWVPESFWQAFFLSNNPTLAKIEGPLVGPLVAIFSFVCSVGNVPLAAVLWRGGISFGGVVSFIFADLIILPILDIYRKYYGWKMMGYILVTFYVTMAVAGYVVEFLFAALGIIPQNRNVAAITEGFQWNYTSILNIIFLVLAAILIIRFLRTGGPAMLKMMNSSGHEMPSHGEDHHAMHEHEHGHAS</sequence>
<evidence type="ECO:0000256" key="7">
    <source>
        <dbReference type="SAM" id="MobiDB-lite"/>
    </source>
</evidence>
<evidence type="ECO:0000256" key="5">
    <source>
        <dbReference type="ARBA" id="ARBA00022989"/>
    </source>
</evidence>
<dbReference type="PANTHER" id="PTHR42775">
    <property type="entry name" value="PERMEASE RV2963-RELATED"/>
    <property type="match status" value="1"/>
</dbReference>
<dbReference type="OrthoDB" id="9811980at2"/>
<organism evidence="9 10">
    <name type="scientific">Ktedonobacter racemifer DSM 44963</name>
    <dbReference type="NCBI Taxonomy" id="485913"/>
    <lineage>
        <taxon>Bacteria</taxon>
        <taxon>Bacillati</taxon>
        <taxon>Chloroflexota</taxon>
        <taxon>Ktedonobacteria</taxon>
        <taxon>Ktedonobacterales</taxon>
        <taxon>Ktedonobacteraceae</taxon>
        <taxon>Ktedonobacter</taxon>
    </lineage>
</organism>
<dbReference type="STRING" id="485913.Krac_4453"/>
<dbReference type="Proteomes" id="UP000004508">
    <property type="component" value="Unassembled WGS sequence"/>
</dbReference>
<dbReference type="EMBL" id="ADVG01000003">
    <property type="protein sequence ID" value="EFH83486.1"/>
    <property type="molecule type" value="Genomic_DNA"/>
</dbReference>
<dbReference type="InterPro" id="IPR005524">
    <property type="entry name" value="DUF318"/>
</dbReference>
<evidence type="ECO:0000313" key="10">
    <source>
        <dbReference type="Proteomes" id="UP000004508"/>
    </source>
</evidence>
<dbReference type="Pfam" id="PF03773">
    <property type="entry name" value="ArsP_1"/>
    <property type="match status" value="1"/>
</dbReference>
<evidence type="ECO:0000256" key="1">
    <source>
        <dbReference type="ARBA" id="ARBA00004651"/>
    </source>
</evidence>
<comment type="caution">
    <text evidence="9">The sequence shown here is derived from an EMBL/GenBank/DDBJ whole genome shotgun (WGS) entry which is preliminary data.</text>
</comment>
<evidence type="ECO:0000256" key="8">
    <source>
        <dbReference type="SAM" id="Phobius"/>
    </source>
</evidence>
<dbReference type="InterPro" id="IPR053166">
    <property type="entry name" value="UPF0718_permease"/>
</dbReference>
<keyword evidence="10" id="KW-1185">Reference proteome</keyword>
<keyword evidence="5 8" id="KW-1133">Transmembrane helix</keyword>